<feature type="transmembrane region" description="Helical" evidence="5">
    <location>
        <begin position="123"/>
        <end position="142"/>
    </location>
</feature>
<name>A0ABR9PG72_9BACT</name>
<dbReference type="Gene3D" id="1.20.144.10">
    <property type="entry name" value="Phosphatidic acid phosphatase type 2/haloperoxidase"/>
    <property type="match status" value="1"/>
</dbReference>
<evidence type="ECO:0000256" key="4">
    <source>
        <dbReference type="ARBA" id="ARBA00023136"/>
    </source>
</evidence>
<dbReference type="EMBL" id="JAAIYO010000001">
    <property type="protein sequence ID" value="MBE4746859.1"/>
    <property type="molecule type" value="Genomic_DNA"/>
</dbReference>
<keyword evidence="3 5" id="KW-1133">Transmembrane helix</keyword>
<feature type="transmembrane region" description="Helical" evidence="5">
    <location>
        <begin position="271"/>
        <end position="289"/>
    </location>
</feature>
<comment type="subcellular location">
    <subcellularLocation>
        <location evidence="1">Membrane</location>
        <topology evidence="1">Multi-pass membrane protein</topology>
    </subcellularLocation>
</comment>
<gene>
    <name evidence="7" type="ORF">G4177_01565</name>
</gene>
<dbReference type="Proteomes" id="UP001516472">
    <property type="component" value="Unassembled WGS sequence"/>
</dbReference>
<feature type="transmembrane region" description="Helical" evidence="5">
    <location>
        <begin position="219"/>
        <end position="240"/>
    </location>
</feature>
<evidence type="ECO:0000256" key="3">
    <source>
        <dbReference type="ARBA" id="ARBA00022989"/>
    </source>
</evidence>
<feature type="transmembrane region" description="Helical" evidence="5">
    <location>
        <begin position="149"/>
        <end position="170"/>
    </location>
</feature>
<feature type="transmembrane region" description="Helical" evidence="5">
    <location>
        <begin position="12"/>
        <end position="30"/>
    </location>
</feature>
<proteinExistence type="predicted"/>
<evidence type="ECO:0000259" key="6">
    <source>
        <dbReference type="Pfam" id="PF14378"/>
    </source>
</evidence>
<keyword evidence="4 5" id="KW-0472">Membrane</keyword>
<evidence type="ECO:0000256" key="1">
    <source>
        <dbReference type="ARBA" id="ARBA00004141"/>
    </source>
</evidence>
<evidence type="ECO:0000256" key="5">
    <source>
        <dbReference type="SAM" id="Phobius"/>
    </source>
</evidence>
<dbReference type="Pfam" id="PF14378">
    <property type="entry name" value="PAP2_3"/>
    <property type="match status" value="1"/>
</dbReference>
<dbReference type="CDD" id="cd03386">
    <property type="entry name" value="PAP2_Aur1_like"/>
    <property type="match status" value="1"/>
</dbReference>
<feature type="domain" description="Inositolphosphotransferase Aur1/Ipt1" evidence="6">
    <location>
        <begin position="89"/>
        <end position="283"/>
    </location>
</feature>
<feature type="transmembrane region" description="Helical" evidence="5">
    <location>
        <begin position="247"/>
        <end position="265"/>
    </location>
</feature>
<feature type="transmembrane region" description="Helical" evidence="5">
    <location>
        <begin position="36"/>
        <end position="53"/>
    </location>
</feature>
<reference evidence="7 8" key="1">
    <citation type="submission" date="2020-02" db="EMBL/GenBank/DDBJ databases">
        <authorList>
            <person name="Babadi Z.K."/>
            <person name="Risdian C."/>
            <person name="Ebrahimipour G.H."/>
            <person name="Wink J."/>
        </authorList>
    </citation>
    <scope>NUCLEOTIDE SEQUENCE [LARGE SCALE GENOMIC DNA]</scope>
    <source>
        <strain evidence="7 8">ZKHCc1 1396</strain>
    </source>
</reference>
<dbReference type="InterPro" id="IPR026841">
    <property type="entry name" value="Aur1/Ipt1"/>
</dbReference>
<organism evidence="7 8">
    <name type="scientific">Corallococcus soli</name>
    <dbReference type="NCBI Taxonomy" id="2710757"/>
    <lineage>
        <taxon>Bacteria</taxon>
        <taxon>Pseudomonadati</taxon>
        <taxon>Myxococcota</taxon>
        <taxon>Myxococcia</taxon>
        <taxon>Myxococcales</taxon>
        <taxon>Cystobacterineae</taxon>
        <taxon>Myxococcaceae</taxon>
        <taxon>Corallococcus</taxon>
    </lineage>
</organism>
<dbReference type="SUPFAM" id="SSF48317">
    <property type="entry name" value="Acid phosphatase/Vanadium-dependent haloperoxidase"/>
    <property type="match status" value="1"/>
</dbReference>
<dbReference type="PANTHER" id="PTHR31310:SF7">
    <property type="entry name" value="PA-PHOSPHATASE RELATED-FAMILY PROTEIN DDB_G0268928"/>
    <property type="match status" value="1"/>
</dbReference>
<protein>
    <submittedName>
        <fullName evidence="7">Inositol phosphorylceramide synthase</fullName>
    </submittedName>
</protein>
<dbReference type="InterPro" id="IPR052185">
    <property type="entry name" value="IPC_Synthase-Related"/>
</dbReference>
<dbReference type="InterPro" id="IPR036938">
    <property type="entry name" value="PAP2/HPO_sf"/>
</dbReference>
<sequence>MTSRSPAKNPAMFKWLVTLMATGHFALVVITGRVRWEHVAAALLLVVLAWAGPGPRRFLRGAFPLWLTGMLLDSQGLWLGVRGTIHTGDLWELERSLFPAPDGMIWPEWWSHHPNTPLDLLCGFAYAAYLYEVFLVALWFFFKKDDHRFEALCWAFLVVNAIGVVIYLVYPAAPPWYVLQYGPGPANLAALPSPAGTARFDAFFGIQYFANFYSRNPNVFGAMPSLHAAYPLMMVLVLWYKGIAWRVGTSLFALLVAFSAVYLTHHYILDVLAGCVAAVVAYVVVRAVFARRNSGTLEAASVSLPSGGNTRA</sequence>
<evidence type="ECO:0000256" key="2">
    <source>
        <dbReference type="ARBA" id="ARBA00022692"/>
    </source>
</evidence>
<keyword evidence="8" id="KW-1185">Reference proteome</keyword>
<accession>A0ABR9PG72</accession>
<evidence type="ECO:0000313" key="7">
    <source>
        <dbReference type="EMBL" id="MBE4746859.1"/>
    </source>
</evidence>
<comment type="caution">
    <text evidence="7">The sequence shown here is derived from an EMBL/GenBank/DDBJ whole genome shotgun (WGS) entry which is preliminary data.</text>
</comment>
<keyword evidence="2 5" id="KW-0812">Transmembrane</keyword>
<evidence type="ECO:0000313" key="8">
    <source>
        <dbReference type="Proteomes" id="UP001516472"/>
    </source>
</evidence>
<dbReference type="PANTHER" id="PTHR31310">
    <property type="match status" value="1"/>
</dbReference>